<dbReference type="RefSeq" id="WP_012670448.1">
    <property type="nucleotide sequence ID" value="NC_012225.1"/>
</dbReference>
<organism evidence="2 3">
    <name type="scientific">Brachyspira hyodysenteriae (strain ATCC 49526 / WA1)</name>
    <dbReference type="NCBI Taxonomy" id="565034"/>
    <lineage>
        <taxon>Bacteria</taxon>
        <taxon>Pseudomonadati</taxon>
        <taxon>Spirochaetota</taxon>
        <taxon>Spirochaetia</taxon>
        <taxon>Brachyspirales</taxon>
        <taxon>Brachyspiraceae</taxon>
        <taxon>Brachyspira</taxon>
    </lineage>
</organism>
<dbReference type="KEGG" id="bhy:BHWA1_00908"/>
<dbReference type="Proteomes" id="UP000001803">
    <property type="component" value="Chromosome"/>
</dbReference>
<accession>A0A3B6V9B4</accession>
<protein>
    <submittedName>
        <fullName evidence="2">Uncharacterized protein</fullName>
    </submittedName>
</protein>
<evidence type="ECO:0000313" key="3">
    <source>
        <dbReference type="Proteomes" id="UP000001803"/>
    </source>
</evidence>
<sequence length="199" mass="22639">MSTKIILILFIISNTFFGAFYFSDIAKEYGTNENKNTEEKTIIETNEQLKTDYNINTNSIESFFSMEGTNIIKQNGVVSSPVILEDSYKSNPFRYTEVTFILTAFFSYTYATYLTLGLQSIENANVVTTTGRNRYKSLWISSMLFEITAGIFCGAAVAYDSYQRVYGKKKNDGFSFSFVPFYEPINQDAGFVFSLNHPL</sequence>
<evidence type="ECO:0000313" key="2">
    <source>
        <dbReference type="EMBL" id="ACN83399.1"/>
    </source>
</evidence>
<evidence type="ECO:0000256" key="1">
    <source>
        <dbReference type="SAM" id="Phobius"/>
    </source>
</evidence>
<dbReference type="GeneID" id="63962018"/>
<feature type="transmembrane region" description="Helical" evidence="1">
    <location>
        <begin position="98"/>
        <end position="118"/>
    </location>
</feature>
<feature type="transmembrane region" description="Helical" evidence="1">
    <location>
        <begin position="6"/>
        <end position="23"/>
    </location>
</feature>
<gene>
    <name evidence="2" type="ordered locus">BHWA1_00908</name>
</gene>
<keyword evidence="1" id="KW-0472">Membrane</keyword>
<feature type="transmembrane region" description="Helical" evidence="1">
    <location>
        <begin position="138"/>
        <end position="159"/>
    </location>
</feature>
<keyword evidence="3" id="KW-1185">Reference proteome</keyword>
<proteinExistence type="predicted"/>
<dbReference type="AlphaFoldDB" id="A0A3B6V9B4"/>
<dbReference type="EMBL" id="CP001357">
    <property type="protein sequence ID" value="ACN83399.1"/>
    <property type="molecule type" value="Genomic_DNA"/>
</dbReference>
<keyword evidence="1" id="KW-0812">Transmembrane</keyword>
<keyword evidence="1" id="KW-1133">Transmembrane helix</keyword>
<name>A0A3B6V9B4_BRAHW</name>
<reference evidence="2 3" key="1">
    <citation type="journal article" date="2009" name="PLoS ONE">
        <title>Genome sequence of the pathogenic intestinal spirochete Brachyspira hyodysenteriae reveals adaptations to its lifestyle in the porcine large intestine.</title>
        <authorList>
            <person name="Bellgard M.I."/>
            <person name="Wanchanthuek P."/>
            <person name="La T."/>
            <person name="Ryan K."/>
            <person name="Moolhuijzen P."/>
            <person name="Albertyn Z."/>
            <person name="Shaban B."/>
            <person name="Motro Y."/>
            <person name="Dunn D.S."/>
            <person name="Schibeci D."/>
            <person name="Hunter A."/>
            <person name="Barrero R."/>
            <person name="Phillips N.D."/>
            <person name="Hampson D.J."/>
        </authorList>
    </citation>
    <scope>NUCLEOTIDE SEQUENCE [LARGE SCALE GENOMIC DNA]</scope>
    <source>
        <strain evidence="3">ATCC 49526 / WA1</strain>
    </source>
</reference>
<dbReference type="STRING" id="565034.BHWA1_00908"/>